<evidence type="ECO:0000313" key="2">
    <source>
        <dbReference type="Proteomes" id="UP000008063"/>
    </source>
</evidence>
<gene>
    <name evidence="1" type="ORF">SERLA73DRAFT_142015</name>
</gene>
<accession>F8Q750</accession>
<proteinExistence type="predicted"/>
<feature type="non-terminal residue" evidence="1">
    <location>
        <position position="83"/>
    </location>
</feature>
<evidence type="ECO:0000313" key="1">
    <source>
        <dbReference type="EMBL" id="EGN95388.1"/>
    </source>
</evidence>
<protein>
    <submittedName>
        <fullName evidence="1">Uncharacterized protein</fullName>
    </submittedName>
</protein>
<keyword evidence="2" id="KW-1185">Reference proteome</keyword>
<dbReference type="HOGENOM" id="CLU_2549335_0_0_1"/>
<dbReference type="Proteomes" id="UP000008063">
    <property type="component" value="Unassembled WGS sequence"/>
</dbReference>
<dbReference type="EMBL" id="GL945485">
    <property type="protein sequence ID" value="EGN95388.1"/>
    <property type="molecule type" value="Genomic_DNA"/>
</dbReference>
<sequence>MKQCGTTRMEESGIRRTYSRSIRSIRTDDGHVFLSSSSILIDQCAKGFQQDGTRLSLYILELENIGYATRDFRSTPRELLWIL</sequence>
<dbReference type="AlphaFoldDB" id="F8Q750"/>
<name>F8Q750_SERL3</name>
<reference evidence="2" key="1">
    <citation type="journal article" date="2011" name="Science">
        <title>The plant cell wall-decomposing machinery underlies the functional diversity of forest fungi.</title>
        <authorList>
            <person name="Eastwood D.C."/>
            <person name="Floudas D."/>
            <person name="Binder M."/>
            <person name="Majcherczyk A."/>
            <person name="Schneider P."/>
            <person name="Aerts A."/>
            <person name="Asiegbu F.O."/>
            <person name="Baker S.E."/>
            <person name="Barry K."/>
            <person name="Bendiksby M."/>
            <person name="Blumentritt M."/>
            <person name="Coutinho P.M."/>
            <person name="Cullen D."/>
            <person name="de Vries R.P."/>
            <person name="Gathman A."/>
            <person name="Goodell B."/>
            <person name="Henrissat B."/>
            <person name="Ihrmark K."/>
            <person name="Kauserud H."/>
            <person name="Kohler A."/>
            <person name="LaButti K."/>
            <person name="Lapidus A."/>
            <person name="Lavin J.L."/>
            <person name="Lee Y.-H."/>
            <person name="Lindquist E."/>
            <person name="Lilly W."/>
            <person name="Lucas S."/>
            <person name="Morin E."/>
            <person name="Murat C."/>
            <person name="Oguiza J.A."/>
            <person name="Park J."/>
            <person name="Pisabarro A.G."/>
            <person name="Riley R."/>
            <person name="Rosling A."/>
            <person name="Salamov A."/>
            <person name="Schmidt O."/>
            <person name="Schmutz J."/>
            <person name="Skrede I."/>
            <person name="Stenlid J."/>
            <person name="Wiebenga A."/>
            <person name="Xie X."/>
            <person name="Kuees U."/>
            <person name="Hibbett D.S."/>
            <person name="Hoffmeister D."/>
            <person name="Hoegberg N."/>
            <person name="Martin F."/>
            <person name="Grigoriev I.V."/>
            <person name="Watkinson S.C."/>
        </authorList>
    </citation>
    <scope>NUCLEOTIDE SEQUENCE [LARGE SCALE GENOMIC DNA]</scope>
    <source>
        <strain evidence="2">strain S7.3</strain>
    </source>
</reference>
<dbReference type="InParanoid" id="F8Q750"/>
<organism evidence="2">
    <name type="scientific">Serpula lacrymans var. lacrymans (strain S7.3)</name>
    <name type="common">Dry rot fungus</name>
    <dbReference type="NCBI Taxonomy" id="936435"/>
    <lineage>
        <taxon>Eukaryota</taxon>
        <taxon>Fungi</taxon>
        <taxon>Dikarya</taxon>
        <taxon>Basidiomycota</taxon>
        <taxon>Agaricomycotina</taxon>
        <taxon>Agaricomycetes</taxon>
        <taxon>Agaricomycetidae</taxon>
        <taxon>Boletales</taxon>
        <taxon>Coniophorineae</taxon>
        <taxon>Serpulaceae</taxon>
        <taxon>Serpula</taxon>
    </lineage>
</organism>